<dbReference type="Proteomes" id="UP001059836">
    <property type="component" value="Chromosome"/>
</dbReference>
<protein>
    <submittedName>
        <fullName evidence="1">Methyltransferase domain-containing protein</fullName>
    </submittedName>
</protein>
<dbReference type="SUPFAM" id="SSF53335">
    <property type="entry name" value="S-adenosyl-L-methionine-dependent methyltransferases"/>
    <property type="match status" value="1"/>
</dbReference>
<dbReference type="RefSeq" id="WP_213248013.1">
    <property type="nucleotide sequence ID" value="NZ_CP045806.1"/>
</dbReference>
<keyword evidence="2" id="KW-1185">Reference proteome</keyword>
<sequence length="241" mass="26998">MVLRDSGERVVPEWIGPADRMGFMLLEQHRQRYEIASSDIRGKRVLDLGCGAGYGAHSMADSGAERVTAVDVDSAALAYAFDNYSHPAIEYIQHDATTFTPDPGAYDLVTCFEVLEHVDQPQALLEVIRSALKPTGRLLISGCVYPTQDFYRFHVRDYSKASFRAELEAGGFDVLHELEQVSVMSAADVRGTIRRHWRSFPLERFKSHPGKVIRAIVSTQFINGITHEEMMFTCSERPAAD</sequence>
<accession>A0ABX6IHB7</accession>
<dbReference type="Pfam" id="PF13489">
    <property type="entry name" value="Methyltransf_23"/>
    <property type="match status" value="1"/>
</dbReference>
<dbReference type="Gene3D" id="3.40.50.150">
    <property type="entry name" value="Vaccinia Virus protein VP39"/>
    <property type="match status" value="1"/>
</dbReference>
<proteinExistence type="predicted"/>
<evidence type="ECO:0000313" key="2">
    <source>
        <dbReference type="Proteomes" id="UP001059836"/>
    </source>
</evidence>
<name>A0ABX6IHB7_9ACTN</name>
<dbReference type="EMBL" id="CP045809">
    <property type="protein sequence ID" value="QHN34660.1"/>
    <property type="molecule type" value="Genomic_DNA"/>
</dbReference>
<evidence type="ECO:0000313" key="1">
    <source>
        <dbReference type="EMBL" id="QHN34660.1"/>
    </source>
</evidence>
<dbReference type="InterPro" id="IPR029063">
    <property type="entry name" value="SAM-dependent_MTases_sf"/>
</dbReference>
<dbReference type="PANTHER" id="PTHR43861">
    <property type="entry name" value="TRANS-ACONITATE 2-METHYLTRANSFERASE-RELATED"/>
    <property type="match status" value="1"/>
</dbReference>
<keyword evidence="1" id="KW-0808">Transferase</keyword>
<keyword evidence="1" id="KW-0489">Methyltransferase</keyword>
<gene>
    <name evidence="1" type="ORF">GII31_06865</name>
</gene>
<dbReference type="PANTHER" id="PTHR43861:SF6">
    <property type="entry name" value="METHYLTRANSFERASE TYPE 11"/>
    <property type="match status" value="1"/>
</dbReference>
<organism evidence="1 2">
    <name type="scientific">Gordonia pseudamarae</name>
    <dbReference type="NCBI Taxonomy" id="2831662"/>
    <lineage>
        <taxon>Bacteria</taxon>
        <taxon>Bacillati</taxon>
        <taxon>Actinomycetota</taxon>
        <taxon>Actinomycetes</taxon>
        <taxon>Mycobacteriales</taxon>
        <taxon>Gordoniaceae</taxon>
        <taxon>Gordonia</taxon>
    </lineage>
</organism>
<dbReference type="CDD" id="cd02440">
    <property type="entry name" value="AdoMet_MTases"/>
    <property type="match status" value="1"/>
</dbReference>
<dbReference type="GO" id="GO:0008168">
    <property type="term" value="F:methyltransferase activity"/>
    <property type="evidence" value="ECO:0007669"/>
    <property type="project" value="UniProtKB-KW"/>
</dbReference>
<dbReference type="GO" id="GO:0032259">
    <property type="term" value="P:methylation"/>
    <property type="evidence" value="ECO:0007669"/>
    <property type="project" value="UniProtKB-KW"/>
</dbReference>
<reference evidence="1" key="1">
    <citation type="journal article" date="2021" name="Nat. Microbiol.">
        <title>Cocultivation of an ultrasmall environmental parasitic bacterium with lytic ability against bacteria associated with wastewater foams.</title>
        <authorList>
            <person name="Batinovic S."/>
            <person name="Rose J.J.A."/>
            <person name="Ratcliffe J."/>
            <person name="Seviour R.J."/>
            <person name="Petrovski S."/>
        </authorList>
    </citation>
    <scope>NUCLEOTIDE SEQUENCE</scope>
    <source>
        <strain evidence="1">CON9</strain>
    </source>
</reference>